<evidence type="ECO:0000313" key="2">
    <source>
        <dbReference type="Proteomes" id="UP000831532"/>
    </source>
</evidence>
<sequence length="326" mass="35164">MISQDDWDETFSGFNIYDCAIHYKGAYAFLCIEQVDGIVEWEPNKLIVSIFFDDDVIELAEHEGFAFPTLAATGMPVAQAIMVSASGEVAVLDSDQDALEANIPFGTPESALYRSADSLALIDGHLYATGNWRGVARRLGKGCWESIAGRDTLPLPDADANGFNRGGFRAIDGFNARDIYCGGGKGDVWRFDGTRWHQCALRVDLSVVSICCAGDGFVYVGMQSGSVMRGREDTWEMIYTGTLALPFKDLVWFAGKVWCTSDHGLWVIERGILTAADVAEFVRAASGNLAVGDGVMLLAGMYGAALFDGVTWNALRPAGADPLGHG</sequence>
<evidence type="ECO:0000313" key="1">
    <source>
        <dbReference type="EMBL" id="UOD28002.1"/>
    </source>
</evidence>
<accession>A0ABY4A056</accession>
<dbReference type="EMBL" id="CP063361">
    <property type="protein sequence ID" value="UOD28002.1"/>
    <property type="molecule type" value="Genomic_DNA"/>
</dbReference>
<name>A0ABY4A056_9BURK</name>
<dbReference type="RefSeq" id="WP_243489200.1">
    <property type="nucleotide sequence ID" value="NZ_CP063361.1"/>
</dbReference>
<keyword evidence="2" id="KW-1185">Reference proteome</keyword>
<protein>
    <submittedName>
        <fullName evidence="1">Uncharacterized protein</fullName>
    </submittedName>
</protein>
<dbReference type="SUPFAM" id="SSF63829">
    <property type="entry name" value="Calcium-dependent phosphotriesterase"/>
    <property type="match status" value="1"/>
</dbReference>
<dbReference type="Proteomes" id="UP000831532">
    <property type="component" value="Chromosome"/>
</dbReference>
<reference evidence="1 2" key="1">
    <citation type="submission" date="2020-10" db="EMBL/GenBank/DDBJ databases">
        <title>Genome analysis of Massilia species.</title>
        <authorList>
            <person name="Jung D.-H."/>
        </authorList>
    </citation>
    <scope>NUCLEOTIDE SEQUENCE [LARGE SCALE GENOMIC DNA]</scope>
    <source>
        <strain evidence="2">sipir</strain>
    </source>
</reference>
<gene>
    <name evidence="1" type="ORF">INH39_21285</name>
</gene>
<organism evidence="1 2">
    <name type="scientific">Massilia violaceinigra</name>
    <dbReference type="NCBI Taxonomy" id="2045208"/>
    <lineage>
        <taxon>Bacteria</taxon>
        <taxon>Pseudomonadati</taxon>
        <taxon>Pseudomonadota</taxon>
        <taxon>Betaproteobacteria</taxon>
        <taxon>Burkholderiales</taxon>
        <taxon>Oxalobacteraceae</taxon>
        <taxon>Telluria group</taxon>
        <taxon>Massilia</taxon>
    </lineage>
</organism>
<proteinExistence type="predicted"/>